<feature type="compositionally biased region" description="Polar residues" evidence="1">
    <location>
        <begin position="20"/>
        <end position="29"/>
    </location>
</feature>
<feature type="region of interest" description="Disordered" evidence="1">
    <location>
        <begin position="1"/>
        <end position="41"/>
    </location>
</feature>
<name>A0ABS8SES4_DATST</name>
<protein>
    <submittedName>
        <fullName evidence="2">Uncharacterized protein</fullName>
    </submittedName>
</protein>
<proteinExistence type="predicted"/>
<evidence type="ECO:0000313" key="2">
    <source>
        <dbReference type="EMBL" id="MCD7457303.1"/>
    </source>
</evidence>
<gene>
    <name evidence="2" type="ORF">HAX54_034802</name>
</gene>
<sequence>MWRADAKTWSANAKRIRTKSPVQNEAKSGQTEKGRCKADQNKKLNGNLDNVELTEAQFVVVVAATTQNAQQRLRNQPPFNRRAPPIEDLDLEQTGYAGAILLPELGGNAKSMSPAP</sequence>
<organism evidence="2 3">
    <name type="scientific">Datura stramonium</name>
    <name type="common">Jimsonweed</name>
    <name type="synonym">Common thornapple</name>
    <dbReference type="NCBI Taxonomy" id="4076"/>
    <lineage>
        <taxon>Eukaryota</taxon>
        <taxon>Viridiplantae</taxon>
        <taxon>Streptophyta</taxon>
        <taxon>Embryophyta</taxon>
        <taxon>Tracheophyta</taxon>
        <taxon>Spermatophyta</taxon>
        <taxon>Magnoliopsida</taxon>
        <taxon>eudicotyledons</taxon>
        <taxon>Gunneridae</taxon>
        <taxon>Pentapetalae</taxon>
        <taxon>asterids</taxon>
        <taxon>lamiids</taxon>
        <taxon>Solanales</taxon>
        <taxon>Solanaceae</taxon>
        <taxon>Solanoideae</taxon>
        <taxon>Datureae</taxon>
        <taxon>Datura</taxon>
    </lineage>
</organism>
<evidence type="ECO:0000256" key="1">
    <source>
        <dbReference type="SAM" id="MobiDB-lite"/>
    </source>
</evidence>
<reference evidence="2 3" key="1">
    <citation type="journal article" date="2021" name="BMC Genomics">
        <title>Datura genome reveals duplications of psychoactive alkaloid biosynthetic genes and high mutation rate following tissue culture.</title>
        <authorList>
            <person name="Rajewski A."/>
            <person name="Carter-House D."/>
            <person name="Stajich J."/>
            <person name="Litt A."/>
        </authorList>
    </citation>
    <scope>NUCLEOTIDE SEQUENCE [LARGE SCALE GENOMIC DNA]</scope>
    <source>
        <strain evidence="2">AR-01</strain>
    </source>
</reference>
<dbReference type="EMBL" id="JACEIK010000450">
    <property type="protein sequence ID" value="MCD7457303.1"/>
    <property type="molecule type" value="Genomic_DNA"/>
</dbReference>
<dbReference type="Proteomes" id="UP000823775">
    <property type="component" value="Unassembled WGS sequence"/>
</dbReference>
<keyword evidence="3" id="KW-1185">Reference proteome</keyword>
<accession>A0ABS8SES4</accession>
<evidence type="ECO:0000313" key="3">
    <source>
        <dbReference type="Proteomes" id="UP000823775"/>
    </source>
</evidence>
<comment type="caution">
    <text evidence="2">The sequence shown here is derived from an EMBL/GenBank/DDBJ whole genome shotgun (WGS) entry which is preliminary data.</text>
</comment>
<feature type="compositionally biased region" description="Basic and acidic residues" evidence="1">
    <location>
        <begin position="30"/>
        <end position="41"/>
    </location>
</feature>